<dbReference type="GO" id="GO:0005789">
    <property type="term" value="C:endoplasmic reticulum membrane"/>
    <property type="evidence" value="ECO:0007669"/>
    <property type="project" value="UniProtKB-SubCell"/>
</dbReference>
<comment type="similarity">
    <text evidence="2 7">Belongs to the DPM2 family.</text>
</comment>
<dbReference type="GO" id="GO:0180047">
    <property type="term" value="P:dolichol phosphate mannose biosynthetic process"/>
    <property type="evidence" value="ECO:0007669"/>
    <property type="project" value="InterPro"/>
</dbReference>
<evidence type="ECO:0000256" key="3">
    <source>
        <dbReference type="ARBA" id="ARBA00022692"/>
    </source>
</evidence>
<dbReference type="RefSeq" id="XP_011387956.1">
    <property type="nucleotide sequence ID" value="XM_011389654.1"/>
</dbReference>
<feature type="transmembrane region" description="Helical" evidence="7">
    <location>
        <begin position="58"/>
        <end position="82"/>
    </location>
</feature>
<evidence type="ECO:0000256" key="4">
    <source>
        <dbReference type="ARBA" id="ARBA00022824"/>
    </source>
</evidence>
<reference evidence="8 9" key="1">
    <citation type="journal article" date="2006" name="Nature">
        <title>Insights from the genome of the biotrophic fungal plant pathogen Ustilago maydis.</title>
        <authorList>
            <person name="Kamper J."/>
            <person name="Kahmann R."/>
            <person name="Bolker M."/>
            <person name="Ma L.J."/>
            <person name="Brefort T."/>
            <person name="Saville B.J."/>
            <person name="Banuett F."/>
            <person name="Kronstad J.W."/>
            <person name="Gold S.E."/>
            <person name="Muller O."/>
            <person name="Perlin M.H."/>
            <person name="Wosten H.A."/>
            <person name="de Vries R."/>
            <person name="Ruiz-Herrera J."/>
            <person name="Reynaga-Pena C.G."/>
            <person name="Snetselaar K."/>
            <person name="McCann M."/>
            <person name="Perez-Martin J."/>
            <person name="Feldbrugge M."/>
            <person name="Basse C.W."/>
            <person name="Steinberg G."/>
            <person name="Ibeas J.I."/>
            <person name="Holloman W."/>
            <person name="Guzman P."/>
            <person name="Farman M."/>
            <person name="Stajich J.E."/>
            <person name="Sentandreu R."/>
            <person name="Gonzalez-Prieto J.M."/>
            <person name="Kennell J.C."/>
            <person name="Molina L."/>
            <person name="Schirawski J."/>
            <person name="Mendoza-Mendoza A."/>
            <person name="Greilinger D."/>
            <person name="Munch K."/>
            <person name="Rossel N."/>
            <person name="Scherer M."/>
            <person name="Vranes M."/>
            <person name="Ladendorf O."/>
            <person name="Vincon V."/>
            <person name="Fuchs U."/>
            <person name="Sandrock B."/>
            <person name="Meng S."/>
            <person name="Ho E.C."/>
            <person name="Cahill M.J."/>
            <person name="Boyce K.J."/>
            <person name="Klose J."/>
            <person name="Klosterman S.J."/>
            <person name="Deelstra H.J."/>
            <person name="Ortiz-Castellanos L."/>
            <person name="Li W."/>
            <person name="Sanchez-Alonso P."/>
            <person name="Schreier P.H."/>
            <person name="Hauser-Hahn I."/>
            <person name="Vaupel M."/>
            <person name="Koopmann E."/>
            <person name="Friedrich G."/>
            <person name="Voss H."/>
            <person name="Schluter T."/>
            <person name="Margolis J."/>
            <person name="Platt D."/>
            <person name="Swimmer C."/>
            <person name="Gnirke A."/>
            <person name="Chen F."/>
            <person name="Vysotskaia V."/>
            <person name="Mannhaupt G."/>
            <person name="Guldener U."/>
            <person name="Munsterkotter M."/>
            <person name="Haase D."/>
            <person name="Oesterheld M."/>
            <person name="Mewes H.W."/>
            <person name="Mauceli E.W."/>
            <person name="DeCaprio D."/>
            <person name="Wade C.M."/>
            <person name="Butler J."/>
            <person name="Young S."/>
            <person name="Jaffe D.B."/>
            <person name="Calvo S."/>
            <person name="Nusbaum C."/>
            <person name="Galagan J."/>
            <person name="Birren B.W."/>
        </authorList>
    </citation>
    <scope>NUCLEOTIDE SEQUENCE [LARGE SCALE GENOMIC DNA]</scope>
    <source>
        <strain evidence="9">DSM 14603 / FGSC 9021 / UM521</strain>
    </source>
</reference>
<evidence type="ECO:0000256" key="2">
    <source>
        <dbReference type="ARBA" id="ARBA00005478"/>
    </source>
</evidence>
<dbReference type="InParanoid" id="A0A0D1E4S5"/>
<gene>
    <name evidence="8" type="ORF">UMAG_10259</name>
</gene>
<dbReference type="InterPro" id="IPR009914">
    <property type="entry name" value="DPM2"/>
</dbReference>
<keyword evidence="4 7" id="KW-0256">Endoplasmic reticulum</keyword>
<dbReference type="STRING" id="237631.A0A0D1E4S5"/>
<keyword evidence="9" id="KW-1185">Reference proteome</keyword>
<proteinExistence type="inferred from homology"/>
<comment type="pathway">
    <text evidence="7">Protein modification; protein glycosylation.</text>
</comment>
<comment type="function">
    <text evidence="7">Regulatory subunit of the dolichol-phosphate mannose (DPM) synthase complex; essential for the ER localization.</text>
</comment>
<dbReference type="AlphaFoldDB" id="A0A0D1E4S5"/>
<name>A0A0D1E4S5_MYCMD</name>
<comment type="subcellular location">
    <subcellularLocation>
        <location evidence="1 7">Endoplasmic reticulum membrane</location>
        <topology evidence="1 7">Multi-pass membrane protein</topology>
    </subcellularLocation>
</comment>
<evidence type="ECO:0000313" key="8">
    <source>
        <dbReference type="EMBL" id="KIS70681.1"/>
    </source>
</evidence>
<dbReference type="GO" id="GO:0005783">
    <property type="term" value="C:endoplasmic reticulum"/>
    <property type="evidence" value="ECO:0000318"/>
    <property type="project" value="GO_Central"/>
</dbReference>
<dbReference type="GO" id="GO:0033185">
    <property type="term" value="C:dolichol-phosphate-mannose synthase complex"/>
    <property type="evidence" value="ECO:0000318"/>
    <property type="project" value="GO_Central"/>
</dbReference>
<dbReference type="PANTHER" id="PTHR15039:SF11">
    <property type="entry name" value="DOLICHOL PHOSPHATE-MANNOSE BIOSYNTHESIS REGULATORY PROTEIN"/>
    <property type="match status" value="1"/>
</dbReference>
<accession>A0A0D1E4S5</accession>
<dbReference type="Proteomes" id="UP000000561">
    <property type="component" value="Chromosome 3"/>
</dbReference>
<evidence type="ECO:0000256" key="1">
    <source>
        <dbReference type="ARBA" id="ARBA00004477"/>
    </source>
</evidence>
<evidence type="ECO:0000313" key="9">
    <source>
        <dbReference type="Proteomes" id="UP000000561"/>
    </source>
</evidence>
<dbReference type="FunCoup" id="A0A0D1E4S5">
    <property type="interactions" value="41"/>
</dbReference>
<dbReference type="GO" id="GO:0030234">
    <property type="term" value="F:enzyme regulator activity"/>
    <property type="evidence" value="ECO:0000318"/>
    <property type="project" value="GO_Central"/>
</dbReference>
<sequence>MSRSDDQVRLQTTPNRTIGSLILLSTLTLFGLYTLWTIVLPFLPDDSPVHTWIPDRRWAITLPSLVLVVGLTTVGVYAGLLLREDALHQLAQEKPVLQK</sequence>
<keyword evidence="5 7" id="KW-1133">Transmembrane helix</keyword>
<dbReference type="VEuPathDB" id="FungiDB:UMAG_10259"/>
<keyword evidence="6 7" id="KW-0472">Membrane</keyword>
<dbReference type="GO" id="GO:0006488">
    <property type="term" value="P:dolichol-linked oligosaccharide biosynthetic process"/>
    <property type="evidence" value="ECO:0000318"/>
    <property type="project" value="GO_Central"/>
</dbReference>
<feature type="transmembrane region" description="Helical" evidence="7">
    <location>
        <begin position="21"/>
        <end position="43"/>
    </location>
</feature>
<evidence type="ECO:0000256" key="6">
    <source>
        <dbReference type="ARBA" id="ARBA00023136"/>
    </source>
</evidence>
<dbReference type="UniPathway" id="UPA00378"/>
<dbReference type="KEGG" id="uma:UMAG_10259"/>
<keyword evidence="3 7" id="KW-0812">Transmembrane</keyword>
<dbReference type="PANTHER" id="PTHR15039">
    <property type="entry name" value="DOLICHOL PHOSPHATE-MANNOSE BIOSYNTHESIS REGULATORY PROTEIN"/>
    <property type="match status" value="1"/>
</dbReference>
<dbReference type="EMBL" id="CM003142">
    <property type="protein sequence ID" value="KIS70681.1"/>
    <property type="molecule type" value="Genomic_DNA"/>
</dbReference>
<organism evidence="8 9">
    <name type="scientific">Mycosarcoma maydis</name>
    <name type="common">Corn smut fungus</name>
    <name type="synonym">Ustilago maydis</name>
    <dbReference type="NCBI Taxonomy" id="5270"/>
    <lineage>
        <taxon>Eukaryota</taxon>
        <taxon>Fungi</taxon>
        <taxon>Dikarya</taxon>
        <taxon>Basidiomycota</taxon>
        <taxon>Ustilaginomycotina</taxon>
        <taxon>Ustilaginomycetes</taxon>
        <taxon>Ustilaginales</taxon>
        <taxon>Ustilaginaceae</taxon>
        <taxon>Mycosarcoma</taxon>
    </lineage>
</organism>
<protein>
    <recommendedName>
        <fullName evidence="7">Dolichol phosphate-mannose biosynthesis regulatory protein</fullName>
    </recommendedName>
</protein>
<comment type="subunit">
    <text evidence="7">Component of the dolichol-phosphate mannose (DPM) synthase complex.</text>
</comment>
<evidence type="ECO:0000256" key="7">
    <source>
        <dbReference type="RuleBase" id="RU365084"/>
    </source>
</evidence>
<dbReference type="GeneID" id="23566312"/>
<dbReference type="Pfam" id="PF07297">
    <property type="entry name" value="DPM2"/>
    <property type="match status" value="1"/>
</dbReference>
<evidence type="ECO:0000256" key="5">
    <source>
        <dbReference type="ARBA" id="ARBA00022989"/>
    </source>
</evidence>